<protein>
    <submittedName>
        <fullName evidence="1">Uncharacterized protein</fullName>
    </submittedName>
</protein>
<name>A0AAV7I8M1_COTGL</name>
<gene>
    <name evidence="1" type="ORF">KQX54_011083</name>
</gene>
<evidence type="ECO:0000313" key="1">
    <source>
        <dbReference type="EMBL" id="KAH0546525.1"/>
    </source>
</evidence>
<reference evidence="1 2" key="1">
    <citation type="journal article" date="2021" name="J. Hered.">
        <title>A chromosome-level genome assembly of the parasitoid wasp, Cotesia glomerata (Hymenoptera: Braconidae).</title>
        <authorList>
            <person name="Pinto B.J."/>
            <person name="Weis J.J."/>
            <person name="Gamble T."/>
            <person name="Ode P.J."/>
            <person name="Paul R."/>
            <person name="Zaspel J.M."/>
        </authorList>
    </citation>
    <scope>NUCLEOTIDE SEQUENCE [LARGE SCALE GENOMIC DNA]</scope>
    <source>
        <strain evidence="1">CgM1</strain>
    </source>
</reference>
<dbReference type="AlphaFoldDB" id="A0AAV7I8M1"/>
<comment type="caution">
    <text evidence="1">The sequence shown here is derived from an EMBL/GenBank/DDBJ whole genome shotgun (WGS) entry which is preliminary data.</text>
</comment>
<accession>A0AAV7I8M1</accession>
<dbReference type="EMBL" id="JAHXZJ010002237">
    <property type="protein sequence ID" value="KAH0546525.1"/>
    <property type="molecule type" value="Genomic_DNA"/>
</dbReference>
<organism evidence="1 2">
    <name type="scientific">Cotesia glomerata</name>
    <name type="common">Lepidopteran parasitic wasp</name>
    <name type="synonym">Apanteles glomeratus</name>
    <dbReference type="NCBI Taxonomy" id="32391"/>
    <lineage>
        <taxon>Eukaryota</taxon>
        <taxon>Metazoa</taxon>
        <taxon>Ecdysozoa</taxon>
        <taxon>Arthropoda</taxon>
        <taxon>Hexapoda</taxon>
        <taxon>Insecta</taxon>
        <taxon>Pterygota</taxon>
        <taxon>Neoptera</taxon>
        <taxon>Endopterygota</taxon>
        <taxon>Hymenoptera</taxon>
        <taxon>Apocrita</taxon>
        <taxon>Ichneumonoidea</taxon>
        <taxon>Braconidae</taxon>
        <taxon>Microgastrinae</taxon>
        <taxon>Cotesia</taxon>
    </lineage>
</organism>
<keyword evidence="2" id="KW-1185">Reference proteome</keyword>
<proteinExistence type="predicted"/>
<evidence type="ECO:0000313" key="2">
    <source>
        <dbReference type="Proteomes" id="UP000826195"/>
    </source>
</evidence>
<sequence length="139" mass="16167">MYLLFYMDFYPRSTDFIQLLTKRKYDTTQFYLRGRPMVNPTMQTVSAKEGDALEVAVEFCAEPSYTKLLWLSSESVYVPGGNARDDVRVLEVEVNYPPMSLHSLRFIACSHAFQHYKPLRSPLNFILTFVNLFNSPFKS</sequence>
<dbReference type="Proteomes" id="UP000826195">
    <property type="component" value="Unassembled WGS sequence"/>
</dbReference>